<sequence length="97" mass="11154">MADPEFDYGFVYDQEGFVNILRSSFFDLDLEFDESVENYVNRILFQLSTAIDQRLSSNQWLIIHRPPTPSNPGNFQLTNILGALCLLVASLLKIFFC</sequence>
<feature type="transmembrane region" description="Helical" evidence="1">
    <location>
        <begin position="75"/>
        <end position="96"/>
    </location>
</feature>
<comment type="caution">
    <text evidence="2">The sequence shown here is derived from an EMBL/GenBank/DDBJ whole genome shotgun (WGS) entry which is preliminary data.</text>
</comment>
<accession>A0AAV7HIG3</accession>
<evidence type="ECO:0000313" key="3">
    <source>
        <dbReference type="Proteomes" id="UP000775213"/>
    </source>
</evidence>
<name>A0AAV7HIG3_DENCH</name>
<dbReference type="Proteomes" id="UP000775213">
    <property type="component" value="Unassembled WGS sequence"/>
</dbReference>
<protein>
    <submittedName>
        <fullName evidence="2">Uncharacterized protein</fullName>
    </submittedName>
</protein>
<proteinExistence type="predicted"/>
<keyword evidence="1" id="KW-1133">Transmembrane helix</keyword>
<evidence type="ECO:0000313" key="2">
    <source>
        <dbReference type="EMBL" id="KAH0467848.1"/>
    </source>
</evidence>
<keyword evidence="1" id="KW-0812">Transmembrane</keyword>
<organism evidence="2 3">
    <name type="scientific">Dendrobium chrysotoxum</name>
    <name type="common">Orchid</name>
    <dbReference type="NCBI Taxonomy" id="161865"/>
    <lineage>
        <taxon>Eukaryota</taxon>
        <taxon>Viridiplantae</taxon>
        <taxon>Streptophyta</taxon>
        <taxon>Embryophyta</taxon>
        <taxon>Tracheophyta</taxon>
        <taxon>Spermatophyta</taxon>
        <taxon>Magnoliopsida</taxon>
        <taxon>Liliopsida</taxon>
        <taxon>Asparagales</taxon>
        <taxon>Orchidaceae</taxon>
        <taxon>Epidendroideae</taxon>
        <taxon>Malaxideae</taxon>
        <taxon>Dendrobiinae</taxon>
        <taxon>Dendrobium</taxon>
    </lineage>
</organism>
<dbReference type="AlphaFoldDB" id="A0AAV7HIG3"/>
<dbReference type="EMBL" id="JAGFBR010000004">
    <property type="protein sequence ID" value="KAH0467848.1"/>
    <property type="molecule type" value="Genomic_DNA"/>
</dbReference>
<reference evidence="2 3" key="1">
    <citation type="journal article" date="2021" name="Hortic Res">
        <title>Chromosome-scale assembly of the Dendrobium chrysotoxum genome enhances the understanding of orchid evolution.</title>
        <authorList>
            <person name="Zhang Y."/>
            <person name="Zhang G.Q."/>
            <person name="Zhang D."/>
            <person name="Liu X.D."/>
            <person name="Xu X.Y."/>
            <person name="Sun W.H."/>
            <person name="Yu X."/>
            <person name="Zhu X."/>
            <person name="Wang Z.W."/>
            <person name="Zhao X."/>
            <person name="Zhong W.Y."/>
            <person name="Chen H."/>
            <person name="Yin W.L."/>
            <person name="Huang T."/>
            <person name="Niu S.C."/>
            <person name="Liu Z.J."/>
        </authorList>
    </citation>
    <scope>NUCLEOTIDE SEQUENCE [LARGE SCALE GENOMIC DNA]</scope>
    <source>
        <strain evidence="2">Lindl</strain>
    </source>
</reference>
<keyword evidence="3" id="KW-1185">Reference proteome</keyword>
<keyword evidence="1" id="KW-0472">Membrane</keyword>
<gene>
    <name evidence="2" type="ORF">IEQ34_002881</name>
</gene>
<evidence type="ECO:0000256" key="1">
    <source>
        <dbReference type="SAM" id="Phobius"/>
    </source>
</evidence>